<dbReference type="InterPro" id="IPR036186">
    <property type="entry name" value="Serpin_sf"/>
</dbReference>
<sequence length="97" mass="10752">NDFKAVATKNMIQGSFSAEKFEPLGGAFLISTVYFKADWAQQFVSEVLTIVLRTGKAAGIIHAQSDICSWWSDQRHDLPLPRIFGSRLLLAAHNAKC</sequence>
<evidence type="ECO:0000313" key="2">
    <source>
        <dbReference type="Proteomes" id="UP001432027"/>
    </source>
</evidence>
<feature type="non-terminal residue" evidence="1">
    <location>
        <position position="1"/>
    </location>
</feature>
<protein>
    <submittedName>
        <fullName evidence="1">Uncharacterized protein</fullName>
    </submittedName>
</protein>
<dbReference type="SUPFAM" id="SSF56574">
    <property type="entry name" value="Serpins"/>
    <property type="match status" value="1"/>
</dbReference>
<dbReference type="Gene3D" id="3.30.497.10">
    <property type="entry name" value="Antithrombin, subunit I, domain 2"/>
    <property type="match status" value="1"/>
</dbReference>
<dbReference type="AlphaFoldDB" id="A0AAV5UAY6"/>
<comment type="caution">
    <text evidence="1">The sequence shown here is derived from an EMBL/GenBank/DDBJ whole genome shotgun (WGS) entry which is preliminary data.</text>
</comment>
<dbReference type="EMBL" id="BTSX01000006">
    <property type="protein sequence ID" value="GMT04055.1"/>
    <property type="molecule type" value="Genomic_DNA"/>
</dbReference>
<name>A0AAV5UAY6_9BILA</name>
<dbReference type="InterPro" id="IPR042185">
    <property type="entry name" value="Serpin_sf_2"/>
</dbReference>
<gene>
    <name evidence="1" type="ORF">PENTCL1PPCAC_26229</name>
</gene>
<proteinExistence type="predicted"/>
<organism evidence="1 2">
    <name type="scientific">Pristionchus entomophagus</name>
    <dbReference type="NCBI Taxonomy" id="358040"/>
    <lineage>
        <taxon>Eukaryota</taxon>
        <taxon>Metazoa</taxon>
        <taxon>Ecdysozoa</taxon>
        <taxon>Nematoda</taxon>
        <taxon>Chromadorea</taxon>
        <taxon>Rhabditida</taxon>
        <taxon>Rhabditina</taxon>
        <taxon>Diplogasteromorpha</taxon>
        <taxon>Diplogasteroidea</taxon>
        <taxon>Neodiplogasteridae</taxon>
        <taxon>Pristionchus</taxon>
    </lineage>
</organism>
<dbReference type="Proteomes" id="UP001432027">
    <property type="component" value="Unassembled WGS sequence"/>
</dbReference>
<accession>A0AAV5UAY6</accession>
<dbReference type="Gene3D" id="2.30.39.10">
    <property type="entry name" value="Alpha-1-antitrypsin, domain 1"/>
    <property type="match status" value="1"/>
</dbReference>
<keyword evidence="2" id="KW-1185">Reference proteome</keyword>
<dbReference type="InterPro" id="IPR042178">
    <property type="entry name" value="Serpin_sf_1"/>
</dbReference>
<evidence type="ECO:0000313" key="1">
    <source>
        <dbReference type="EMBL" id="GMT04055.1"/>
    </source>
</evidence>
<reference evidence="1" key="1">
    <citation type="submission" date="2023-10" db="EMBL/GenBank/DDBJ databases">
        <title>Genome assembly of Pristionchus species.</title>
        <authorList>
            <person name="Yoshida K."/>
            <person name="Sommer R.J."/>
        </authorList>
    </citation>
    <scope>NUCLEOTIDE SEQUENCE</scope>
    <source>
        <strain evidence="1">RS0144</strain>
    </source>
</reference>